<evidence type="ECO:0000259" key="4">
    <source>
        <dbReference type="Pfam" id="PF13439"/>
    </source>
</evidence>
<dbReference type="InterPro" id="IPR001296">
    <property type="entry name" value="Glyco_trans_1"/>
</dbReference>
<dbReference type="AlphaFoldDB" id="A0A5M8FUC8"/>
<dbReference type="Pfam" id="PF13439">
    <property type="entry name" value="Glyco_transf_4"/>
    <property type="match status" value="1"/>
</dbReference>
<feature type="domain" description="Glycosyl transferase family 1" evidence="3">
    <location>
        <begin position="203"/>
        <end position="373"/>
    </location>
</feature>
<dbReference type="InterPro" id="IPR028098">
    <property type="entry name" value="Glyco_trans_4-like_N"/>
</dbReference>
<gene>
    <name evidence="5" type="ORF">F2Q65_02470</name>
</gene>
<feature type="domain" description="Glycosyltransferase subfamily 4-like N-terminal" evidence="4">
    <location>
        <begin position="77"/>
        <end position="194"/>
    </location>
</feature>
<evidence type="ECO:0000259" key="3">
    <source>
        <dbReference type="Pfam" id="PF00534"/>
    </source>
</evidence>
<dbReference type="PANTHER" id="PTHR12526:SF510">
    <property type="entry name" value="D-INOSITOL 3-PHOSPHATE GLYCOSYLTRANSFERASE"/>
    <property type="match status" value="1"/>
</dbReference>
<name>A0A5M8FUC8_9GAMM</name>
<comment type="caution">
    <text evidence="5">The sequence shown here is derived from an EMBL/GenBank/DDBJ whole genome shotgun (WGS) entry which is preliminary data.</text>
</comment>
<dbReference type="Proteomes" id="UP000322981">
    <property type="component" value="Unassembled WGS sequence"/>
</dbReference>
<organism evidence="5 6">
    <name type="scientific">Thiohalocapsa marina</name>
    <dbReference type="NCBI Taxonomy" id="424902"/>
    <lineage>
        <taxon>Bacteria</taxon>
        <taxon>Pseudomonadati</taxon>
        <taxon>Pseudomonadota</taxon>
        <taxon>Gammaproteobacteria</taxon>
        <taxon>Chromatiales</taxon>
        <taxon>Chromatiaceae</taxon>
        <taxon>Thiohalocapsa</taxon>
    </lineage>
</organism>
<keyword evidence="6" id="KW-1185">Reference proteome</keyword>
<dbReference type="GO" id="GO:1901135">
    <property type="term" value="P:carbohydrate derivative metabolic process"/>
    <property type="evidence" value="ECO:0007669"/>
    <property type="project" value="UniProtKB-ARBA"/>
</dbReference>
<evidence type="ECO:0000256" key="2">
    <source>
        <dbReference type="ARBA" id="ARBA00022679"/>
    </source>
</evidence>
<keyword evidence="2 5" id="KW-0808">Transferase</keyword>
<dbReference type="Gene3D" id="3.40.50.2000">
    <property type="entry name" value="Glycogen Phosphorylase B"/>
    <property type="match status" value="2"/>
</dbReference>
<dbReference type="PANTHER" id="PTHR12526">
    <property type="entry name" value="GLYCOSYLTRANSFERASE"/>
    <property type="match status" value="1"/>
</dbReference>
<keyword evidence="1" id="KW-0328">Glycosyltransferase</keyword>
<dbReference type="OrthoDB" id="258796at2"/>
<reference evidence="5 6" key="1">
    <citation type="submission" date="2019-09" db="EMBL/GenBank/DDBJ databases">
        <title>Whole-genome sequence of the purple sulfur bacterium Thiohalocapsa marina DSM 19078.</title>
        <authorList>
            <person name="Kyndt J.A."/>
            <person name="Meyer T.E."/>
        </authorList>
    </citation>
    <scope>NUCLEOTIDE SEQUENCE [LARGE SCALE GENOMIC DNA]</scope>
    <source>
        <strain evidence="5 6">DSM 19078</strain>
    </source>
</reference>
<accession>A0A5M8FUC8</accession>
<dbReference type="SUPFAM" id="SSF53756">
    <property type="entry name" value="UDP-Glycosyltransferase/glycogen phosphorylase"/>
    <property type="match status" value="1"/>
</dbReference>
<evidence type="ECO:0000256" key="1">
    <source>
        <dbReference type="ARBA" id="ARBA00022676"/>
    </source>
</evidence>
<evidence type="ECO:0000313" key="5">
    <source>
        <dbReference type="EMBL" id="KAA6187406.1"/>
    </source>
</evidence>
<protein>
    <submittedName>
        <fullName evidence="5">Glycosyltransferase family 1 protein</fullName>
    </submittedName>
</protein>
<proteinExistence type="predicted"/>
<dbReference type="GO" id="GO:0016757">
    <property type="term" value="F:glycosyltransferase activity"/>
    <property type="evidence" value="ECO:0007669"/>
    <property type="project" value="UniProtKB-KW"/>
</dbReference>
<sequence>MHLQRWHQYGDRRPPESMIRILMLGDGSLTAVQRPLAWMLASGCRVWLMSGTDPYQRSPPANYGFLPLSTPALGEGYGAEAVGAGAAEVTRAVERIRPSLIHLHFLGFEATCCVAAGIRPHVLSVWGALNHLLKPKMTRNAAAPESTENKAVDPLVDFARTLILESPALAQAAAARYGAGKRIEMIPMGVDTRRFCPDNRSERAAWRKALQIPEDAFVMLSPRGWGQIYNHDKILRAFARARPRLRRPTLLAFSKMGRNTQTGEAPRVFNSVMELAESLGLRDAIRTLPCLRYEMMLGLYAMADAVVNFPLQDAFPSTLIEAAACERPILSANLPAYIGTFVETCCDLVEPENELALADAIVEFVNQPESSRREALIRGRTEILEHYDEHLCRALLLRLYTDLNRE</sequence>
<evidence type="ECO:0000313" key="6">
    <source>
        <dbReference type="Proteomes" id="UP000322981"/>
    </source>
</evidence>
<dbReference type="Pfam" id="PF00534">
    <property type="entry name" value="Glycos_transf_1"/>
    <property type="match status" value="1"/>
</dbReference>
<dbReference type="EMBL" id="VWXX01000002">
    <property type="protein sequence ID" value="KAA6187406.1"/>
    <property type="molecule type" value="Genomic_DNA"/>
</dbReference>